<accession>A0ABR6BJ65</accession>
<reference evidence="1 2" key="1">
    <citation type="submission" date="2020-08" db="EMBL/GenBank/DDBJ databases">
        <title>Genomic Encyclopedia of Archaeal and Bacterial Type Strains, Phase II (KMG-II): from individual species to whole genera.</title>
        <authorList>
            <person name="Goeker M."/>
        </authorList>
    </citation>
    <scope>NUCLEOTIDE SEQUENCE [LARGE SCALE GENOMIC DNA]</scope>
    <source>
        <strain evidence="1 2">DSM 43850</strain>
    </source>
</reference>
<evidence type="ECO:0000313" key="1">
    <source>
        <dbReference type="EMBL" id="MBA8926692.1"/>
    </source>
</evidence>
<dbReference type="RefSeq" id="WP_025355951.1">
    <property type="nucleotide sequence ID" value="NZ_BAAABQ010000039.1"/>
</dbReference>
<dbReference type="EMBL" id="JACJID010000003">
    <property type="protein sequence ID" value="MBA8926692.1"/>
    <property type="molecule type" value="Genomic_DNA"/>
</dbReference>
<protein>
    <recommendedName>
        <fullName evidence="3">ABM domain-containing protein</fullName>
    </recommendedName>
</protein>
<organism evidence="1 2">
    <name type="scientific">Kutzneria viridogrisea</name>
    <dbReference type="NCBI Taxonomy" id="47990"/>
    <lineage>
        <taxon>Bacteria</taxon>
        <taxon>Bacillati</taxon>
        <taxon>Actinomycetota</taxon>
        <taxon>Actinomycetes</taxon>
        <taxon>Pseudonocardiales</taxon>
        <taxon>Pseudonocardiaceae</taxon>
        <taxon>Kutzneria</taxon>
    </lineage>
</organism>
<evidence type="ECO:0008006" key="3">
    <source>
        <dbReference type="Google" id="ProtNLM"/>
    </source>
</evidence>
<name>A0ABR6BJ65_9PSEU</name>
<proteinExistence type="predicted"/>
<evidence type="ECO:0000313" key="2">
    <source>
        <dbReference type="Proteomes" id="UP000517916"/>
    </source>
</evidence>
<keyword evidence="2" id="KW-1185">Reference proteome</keyword>
<dbReference type="Proteomes" id="UP000517916">
    <property type="component" value="Unassembled WGS sequence"/>
</dbReference>
<gene>
    <name evidence="1" type="ORF">BC739_003898</name>
</gene>
<sequence length="98" mass="11312">MTFIQLIQYRTTQPEEVGELLDRWIATSAGKRTATRTRVTRDRNEPTSYVEVLEFPSYELAMANSTMPETNAIHERFVELCEEGPTFVDLDVLRDEAL</sequence>
<comment type="caution">
    <text evidence="1">The sequence shown here is derived from an EMBL/GenBank/DDBJ whole genome shotgun (WGS) entry which is preliminary data.</text>
</comment>